<dbReference type="EMBL" id="SJSA01000003">
    <property type="protein sequence ID" value="TGG35110.1"/>
    <property type="molecule type" value="Genomic_DNA"/>
</dbReference>
<geneLocation type="plasmid" evidence="2">
    <name>pTAA-3-1</name>
</geneLocation>
<organism evidence="2 3">
    <name type="scientific">Duncaniella freteri</name>
    <dbReference type="NCBI Taxonomy" id="2530391"/>
    <lineage>
        <taxon>Bacteria</taxon>
        <taxon>Pseudomonadati</taxon>
        <taxon>Bacteroidota</taxon>
        <taxon>Bacteroidia</taxon>
        <taxon>Bacteroidales</taxon>
        <taxon>Muribaculaceae</taxon>
        <taxon>Duncaniella</taxon>
    </lineage>
</organism>
<name>A0A4Z0V0B9_9BACT</name>
<evidence type="ECO:0000313" key="3">
    <source>
        <dbReference type="Proteomes" id="UP000297635"/>
    </source>
</evidence>
<evidence type="ECO:0000256" key="1">
    <source>
        <dbReference type="SAM" id="Coils"/>
    </source>
</evidence>
<keyword evidence="1" id="KW-0175">Coiled coil</keyword>
<sequence length="282" mass="33205">MNQDDVRKKIAAMSEQQKSAMADMLFADAEKIANAAPRMLVESLYRETRMLNTNYTPESGFDLVREIERRKALAAQQREERETLKLSKILDHDTLFRFAYVPFVIAELVWDYADTIIDLSITMQLKETKKLSRAIRELRRDYDRLRSTYIDQQHRDSETQNMYMFEDGVSDIFKTLLVNLRCDLMHEYPQLSPDSLNYLLAVYQCDILLKSLLRYVRWQTEKIEKIVGHKIGRILPIEIYRLDKLVLEFVGDKPVSDRFASLKETYIKTFATQIAIIELNEI</sequence>
<comment type="caution">
    <text evidence="2">The sequence shown here is derived from an EMBL/GenBank/DDBJ whole genome shotgun (WGS) entry which is preliminary data.</text>
</comment>
<keyword evidence="3" id="KW-1185">Reference proteome</keyword>
<keyword evidence="2" id="KW-0614">Plasmid</keyword>
<protein>
    <submittedName>
        <fullName evidence="2">Uncharacterized protein</fullName>
    </submittedName>
</protein>
<accession>A0A4Z0V0B9</accession>
<gene>
    <name evidence="2" type="ORF">EZ315_15610</name>
</gene>
<reference evidence="2 3" key="1">
    <citation type="submission" date="2019-02" db="EMBL/GenBank/DDBJ databases">
        <title>Isolation and identification of novel species under the genus Muribaculum.</title>
        <authorList>
            <person name="Miyake S."/>
            <person name="Ding Y."/>
            <person name="Low A."/>
            <person name="Soh M."/>
            <person name="Seedorf H."/>
        </authorList>
    </citation>
    <scope>NUCLEOTIDE SEQUENCE [LARGE SCALE GENOMIC DNA]</scope>
    <source>
        <strain evidence="2 3">TLL-A3</strain>
        <plasmid evidence="2">pTAA-3-1</plasmid>
    </source>
</reference>
<evidence type="ECO:0000313" key="2">
    <source>
        <dbReference type="EMBL" id="TGG35110.1"/>
    </source>
</evidence>
<dbReference type="Proteomes" id="UP000297635">
    <property type="component" value="Unassembled WGS sequence"/>
</dbReference>
<dbReference type="RefSeq" id="WP_135472900.1">
    <property type="nucleotide sequence ID" value="NZ_SJSA01000003.1"/>
</dbReference>
<proteinExistence type="predicted"/>
<feature type="coiled-coil region" evidence="1">
    <location>
        <begin position="128"/>
        <end position="155"/>
    </location>
</feature>
<dbReference type="AlphaFoldDB" id="A0A4Z0V0B9"/>
<dbReference type="GeneID" id="82151210"/>